<dbReference type="CDD" id="cd19165">
    <property type="entry name" value="HemeO"/>
    <property type="match status" value="1"/>
</dbReference>
<keyword evidence="9" id="KW-1185">Reference proteome</keyword>
<dbReference type="EC" id="1.14.14.18" evidence="2"/>
<keyword evidence="6" id="KW-0408">Iron</keyword>
<protein>
    <recommendedName>
        <fullName evidence="2">heme oxygenase (biliverdin-producing)</fullName>
        <ecNumber evidence="2">1.14.14.18</ecNumber>
    </recommendedName>
</protein>
<keyword evidence="3" id="KW-0349">Heme</keyword>
<dbReference type="PANTHER" id="PTHR35703">
    <property type="entry name" value="HEME OXYGENASE 1, CHLOROPLASTIC-RELATED"/>
    <property type="match status" value="1"/>
</dbReference>
<evidence type="ECO:0000313" key="9">
    <source>
        <dbReference type="Proteomes" id="UP000825935"/>
    </source>
</evidence>
<dbReference type="SUPFAM" id="SSF48613">
    <property type="entry name" value="Heme oxygenase-like"/>
    <property type="match status" value="1"/>
</dbReference>
<feature type="region of interest" description="Disordered" evidence="7">
    <location>
        <begin position="41"/>
        <end position="83"/>
    </location>
</feature>
<dbReference type="Gene3D" id="1.20.910.10">
    <property type="entry name" value="Heme oxygenase-like"/>
    <property type="match status" value="1"/>
</dbReference>
<reference evidence="8" key="1">
    <citation type="submission" date="2021-08" db="EMBL/GenBank/DDBJ databases">
        <title>WGS assembly of Ceratopteris richardii.</title>
        <authorList>
            <person name="Marchant D.B."/>
            <person name="Chen G."/>
            <person name="Jenkins J."/>
            <person name="Shu S."/>
            <person name="Leebens-Mack J."/>
            <person name="Grimwood J."/>
            <person name="Schmutz J."/>
            <person name="Soltis P."/>
            <person name="Soltis D."/>
            <person name="Chen Z.-H."/>
        </authorList>
    </citation>
    <scope>NUCLEOTIDE SEQUENCE</scope>
    <source>
        <strain evidence="8">Whitten #5841</strain>
        <tissue evidence="8">Leaf</tissue>
    </source>
</reference>
<dbReference type="GO" id="GO:0046872">
    <property type="term" value="F:metal ion binding"/>
    <property type="evidence" value="ECO:0007669"/>
    <property type="project" value="UniProtKB-KW"/>
</dbReference>
<dbReference type="InterPro" id="IPR002051">
    <property type="entry name" value="Haem_Oase"/>
</dbReference>
<evidence type="ECO:0000256" key="4">
    <source>
        <dbReference type="ARBA" id="ARBA00022723"/>
    </source>
</evidence>
<proteinExistence type="inferred from homology"/>
<keyword evidence="4" id="KW-0479">Metal-binding</keyword>
<evidence type="ECO:0000256" key="6">
    <source>
        <dbReference type="ARBA" id="ARBA00023004"/>
    </source>
</evidence>
<organism evidence="8 9">
    <name type="scientific">Ceratopteris richardii</name>
    <name type="common">Triangle waterfern</name>
    <dbReference type="NCBI Taxonomy" id="49495"/>
    <lineage>
        <taxon>Eukaryota</taxon>
        <taxon>Viridiplantae</taxon>
        <taxon>Streptophyta</taxon>
        <taxon>Embryophyta</taxon>
        <taxon>Tracheophyta</taxon>
        <taxon>Polypodiopsida</taxon>
        <taxon>Polypodiidae</taxon>
        <taxon>Polypodiales</taxon>
        <taxon>Pteridineae</taxon>
        <taxon>Pteridaceae</taxon>
        <taxon>Parkerioideae</taxon>
        <taxon>Ceratopteris</taxon>
    </lineage>
</organism>
<evidence type="ECO:0000256" key="5">
    <source>
        <dbReference type="ARBA" id="ARBA00023002"/>
    </source>
</evidence>
<comment type="similarity">
    <text evidence="1">Belongs to the heme oxygenase family.</text>
</comment>
<dbReference type="GO" id="GO:0010024">
    <property type="term" value="P:phytochromobilin biosynthetic process"/>
    <property type="evidence" value="ECO:0007669"/>
    <property type="project" value="TreeGrafter"/>
</dbReference>
<dbReference type="GO" id="GO:0004392">
    <property type="term" value="F:heme oxygenase (decyclizing) activity"/>
    <property type="evidence" value="ECO:0007669"/>
    <property type="project" value="UniProtKB-EC"/>
</dbReference>
<accession>A0A8T2QPX5</accession>
<dbReference type="InterPro" id="IPR016084">
    <property type="entry name" value="Haem_Oase-like_multi-hlx"/>
</dbReference>
<dbReference type="OMA" id="AHLTTGM"/>
<evidence type="ECO:0000256" key="3">
    <source>
        <dbReference type="ARBA" id="ARBA00022617"/>
    </source>
</evidence>
<dbReference type="AlphaFoldDB" id="A0A8T2QPX5"/>
<evidence type="ECO:0000256" key="2">
    <source>
        <dbReference type="ARBA" id="ARBA00012360"/>
    </source>
</evidence>
<comment type="caution">
    <text evidence="8">The sequence shown here is derived from an EMBL/GenBank/DDBJ whole genome shotgun (WGS) entry which is preliminary data.</text>
</comment>
<gene>
    <name evidence="8" type="ORF">KP509_33G063700</name>
</gene>
<dbReference type="Proteomes" id="UP000825935">
    <property type="component" value="Chromosome 33"/>
</dbReference>
<evidence type="ECO:0000256" key="1">
    <source>
        <dbReference type="ARBA" id="ARBA00006134"/>
    </source>
</evidence>
<keyword evidence="5" id="KW-0560">Oxidoreductase</keyword>
<dbReference type="InterPro" id="IPR016951">
    <property type="entry name" value="Haem_Oase_decyc_pln"/>
</dbReference>
<dbReference type="GO" id="GO:0006788">
    <property type="term" value="P:heme oxidation"/>
    <property type="evidence" value="ECO:0007669"/>
    <property type="project" value="InterPro"/>
</dbReference>
<dbReference type="EMBL" id="CM035438">
    <property type="protein sequence ID" value="KAH7286212.1"/>
    <property type="molecule type" value="Genomic_DNA"/>
</dbReference>
<sequence length="411" mass="46184">MFHQAPSSSVFYPTATISCKRVTCFSFRLRVWAALEKKKGFGEPAKGRSSSKEKKDTAPSKQEEHSREVSDEKNRGYEVKQDSRELKSVLRSIEKKHPKKHSRLNIDRDVAALGKVDFVKVESWGDEEQNKSNLGSLKVKSFSPAFSSTNGSSAFYERLVQRLQLLESKGEISVVHAKALPPFQDWAFGEERYLQYLVDQHAVFDALRVGVASIGSVQNEDEHLIKDQSLEKAALAVKIFDDTLGLERSKALWDDIQSLAKTMGVVQNRIIIPPQQTTQATSYVKYLKQLAGTVGIVKQPKNGLLRFLAHIFALYVTHLTTGMRIGAKALDCLSILKETKAVRFYRDYPPHVLDPLKVFIAAINRIVDFVSEDEDQEVVMEELPKAIQKTSLLLTPLAVIEKRKGNNPANV</sequence>
<name>A0A8T2QPX5_CERRI</name>
<feature type="compositionally biased region" description="Basic and acidic residues" evidence="7">
    <location>
        <begin position="50"/>
        <end position="83"/>
    </location>
</feature>
<evidence type="ECO:0000256" key="7">
    <source>
        <dbReference type="SAM" id="MobiDB-lite"/>
    </source>
</evidence>
<dbReference type="PANTHER" id="PTHR35703:SF2">
    <property type="entry name" value="HEME OXYGENASE 1, CHLOROPLASTIC-RELATED"/>
    <property type="match status" value="1"/>
</dbReference>
<evidence type="ECO:0000313" key="8">
    <source>
        <dbReference type="EMBL" id="KAH7286212.1"/>
    </source>
</evidence>
<dbReference type="OrthoDB" id="15304at2759"/>
<dbReference type="EMBL" id="CM035438">
    <property type="protein sequence ID" value="KAH7286210.1"/>
    <property type="molecule type" value="Genomic_DNA"/>
</dbReference>